<dbReference type="Proteomes" id="UP000681722">
    <property type="component" value="Unassembled WGS sequence"/>
</dbReference>
<evidence type="ECO:0000313" key="4">
    <source>
        <dbReference type="Proteomes" id="UP000663829"/>
    </source>
</evidence>
<keyword evidence="1" id="KW-0812">Transmembrane</keyword>
<organism evidence="2 4">
    <name type="scientific">Didymodactylos carnosus</name>
    <dbReference type="NCBI Taxonomy" id="1234261"/>
    <lineage>
        <taxon>Eukaryota</taxon>
        <taxon>Metazoa</taxon>
        <taxon>Spiralia</taxon>
        <taxon>Gnathifera</taxon>
        <taxon>Rotifera</taxon>
        <taxon>Eurotatoria</taxon>
        <taxon>Bdelloidea</taxon>
        <taxon>Philodinida</taxon>
        <taxon>Philodinidae</taxon>
        <taxon>Didymodactylos</taxon>
    </lineage>
</organism>
<sequence length="74" mass="7475">MGLGAGSRLAIGRNYGRKTQRFMAGALGLAGAAAGAAAPVYAYLANREALNVTAIGILTSAPGNLTRETGQRIL</sequence>
<keyword evidence="4" id="KW-1185">Reference proteome</keyword>
<evidence type="ECO:0000313" key="3">
    <source>
        <dbReference type="EMBL" id="CAF4703194.1"/>
    </source>
</evidence>
<comment type="caution">
    <text evidence="2">The sequence shown here is derived from an EMBL/GenBank/DDBJ whole genome shotgun (WGS) entry which is preliminary data.</text>
</comment>
<keyword evidence="1" id="KW-0472">Membrane</keyword>
<gene>
    <name evidence="2" type="ORF">GPM918_LOCUS46710</name>
    <name evidence="3" type="ORF">SRO942_LOCUS51447</name>
</gene>
<proteinExistence type="predicted"/>
<dbReference type="EMBL" id="CAJNOQ010070009">
    <property type="protein sequence ID" value="CAF1685134.1"/>
    <property type="molecule type" value="Genomic_DNA"/>
</dbReference>
<keyword evidence="1" id="KW-1133">Transmembrane helix</keyword>
<dbReference type="AlphaFoldDB" id="A0A816HAJ8"/>
<dbReference type="Proteomes" id="UP000663829">
    <property type="component" value="Unassembled WGS sequence"/>
</dbReference>
<protein>
    <submittedName>
        <fullName evidence="2">Uncharacterized protein</fullName>
    </submittedName>
</protein>
<evidence type="ECO:0000313" key="2">
    <source>
        <dbReference type="EMBL" id="CAF1685134.1"/>
    </source>
</evidence>
<evidence type="ECO:0000256" key="1">
    <source>
        <dbReference type="SAM" id="Phobius"/>
    </source>
</evidence>
<feature type="transmembrane region" description="Helical" evidence="1">
    <location>
        <begin position="21"/>
        <end position="44"/>
    </location>
</feature>
<feature type="non-terminal residue" evidence="2">
    <location>
        <position position="74"/>
    </location>
</feature>
<dbReference type="EMBL" id="CAJOBC010163420">
    <property type="protein sequence ID" value="CAF4703194.1"/>
    <property type="molecule type" value="Genomic_DNA"/>
</dbReference>
<name>A0A816HAJ8_9BILA</name>
<accession>A0A816HAJ8</accession>
<reference evidence="2" key="1">
    <citation type="submission" date="2021-02" db="EMBL/GenBank/DDBJ databases">
        <authorList>
            <person name="Nowell W R."/>
        </authorList>
    </citation>
    <scope>NUCLEOTIDE SEQUENCE</scope>
</reference>